<dbReference type="AlphaFoldDB" id="A0A366EAL1"/>
<dbReference type="InterPro" id="IPR006311">
    <property type="entry name" value="TAT_signal"/>
</dbReference>
<evidence type="ECO:0000313" key="3">
    <source>
        <dbReference type="Proteomes" id="UP000252893"/>
    </source>
</evidence>
<reference evidence="2 3" key="1">
    <citation type="submission" date="2018-06" db="EMBL/GenBank/DDBJ databases">
        <title>Genomic Encyclopedia of Type Strains, Phase IV (KMG-IV): sequencing the most valuable type-strain genomes for metagenomic binning, comparative biology and taxonomic classification.</title>
        <authorList>
            <person name="Goeker M."/>
        </authorList>
    </citation>
    <scope>NUCLEOTIDE SEQUENCE [LARGE SCALE GENOMIC DNA]</scope>
    <source>
        <strain evidence="2 3">DSM 25619</strain>
    </source>
</reference>
<dbReference type="RefSeq" id="WP_113942438.1">
    <property type="nucleotide sequence ID" value="NZ_JBHEEG010000003.1"/>
</dbReference>
<keyword evidence="3" id="KW-1185">Reference proteome</keyword>
<organism evidence="2 3">
    <name type="scientific">Pseudochrobactrum asaccharolyticum</name>
    <dbReference type="NCBI Taxonomy" id="354351"/>
    <lineage>
        <taxon>Bacteria</taxon>
        <taxon>Pseudomonadati</taxon>
        <taxon>Pseudomonadota</taxon>
        <taxon>Alphaproteobacteria</taxon>
        <taxon>Hyphomicrobiales</taxon>
        <taxon>Brucellaceae</taxon>
        <taxon>Pseudochrobactrum</taxon>
    </lineage>
</organism>
<feature type="domain" description="SCP" evidence="1">
    <location>
        <begin position="38"/>
        <end position="154"/>
    </location>
</feature>
<name>A0A366EAL1_9HYPH</name>
<dbReference type="Proteomes" id="UP000252893">
    <property type="component" value="Unassembled WGS sequence"/>
</dbReference>
<dbReference type="Gene3D" id="3.40.33.10">
    <property type="entry name" value="CAP"/>
    <property type="match status" value="1"/>
</dbReference>
<dbReference type="CDD" id="cd05379">
    <property type="entry name" value="CAP_bacterial"/>
    <property type="match status" value="1"/>
</dbReference>
<dbReference type="OrthoDB" id="9811255at2"/>
<accession>A0A366EAL1</accession>
<evidence type="ECO:0000259" key="1">
    <source>
        <dbReference type="Pfam" id="PF00188"/>
    </source>
</evidence>
<dbReference type="Pfam" id="PF00188">
    <property type="entry name" value="CAP"/>
    <property type="match status" value="1"/>
</dbReference>
<dbReference type="PANTHER" id="PTHR31157">
    <property type="entry name" value="SCP DOMAIN-CONTAINING PROTEIN"/>
    <property type="match status" value="1"/>
</dbReference>
<protein>
    <submittedName>
        <fullName evidence="2">Cysteine-rich secretory family protein</fullName>
    </submittedName>
</protein>
<dbReference type="EMBL" id="QNRH01000001">
    <property type="protein sequence ID" value="RBO98458.1"/>
    <property type="molecule type" value="Genomic_DNA"/>
</dbReference>
<gene>
    <name evidence="2" type="ORF">DFR47_10154</name>
</gene>
<comment type="caution">
    <text evidence="2">The sequence shown here is derived from an EMBL/GenBank/DDBJ whole genome shotgun (WGS) entry which is preliminary data.</text>
</comment>
<dbReference type="PROSITE" id="PS51318">
    <property type="entry name" value="TAT"/>
    <property type="match status" value="1"/>
</dbReference>
<sequence length="164" mass="17814">MTDTLLISRRRLLVAGGALVLSPVLIPVADAFAEDDVVEMVNKVRRQYGVPPMQPEAKLEKAALHQAKLMANAGKIGHSIGWGNTFTGRLKQAGIRGPAAENVASGQKDVPAALNAWLNSAGHRKNLLDPIFTRYGLAYAARADKPHYLYWAMLYGIDVPQVMP</sequence>
<dbReference type="InterPro" id="IPR035940">
    <property type="entry name" value="CAP_sf"/>
</dbReference>
<dbReference type="InterPro" id="IPR014044">
    <property type="entry name" value="CAP_dom"/>
</dbReference>
<dbReference type="SUPFAM" id="SSF55797">
    <property type="entry name" value="PR-1-like"/>
    <property type="match status" value="1"/>
</dbReference>
<proteinExistence type="predicted"/>
<dbReference type="PANTHER" id="PTHR31157:SF1">
    <property type="entry name" value="SCP DOMAIN-CONTAINING PROTEIN"/>
    <property type="match status" value="1"/>
</dbReference>
<evidence type="ECO:0000313" key="2">
    <source>
        <dbReference type="EMBL" id="RBO98458.1"/>
    </source>
</evidence>